<sequence>MPMRDERIAAFWSWWAENRPRLDAMLDAGDETGLAEALAPAVAAIDERLAWEIEPGKAAGQALVVTSAGAPDLRPLAHRWVRAAPPADERWEFHPSRQPHPNAMELRIQVGGREFAFDQIVLGMRIPPGKPRLDLVVYHPIYPDLDDETRTESALLALDWILGEDEVARWIGDITAASFEPLDPVPVVHLPAVVAGLAQEHDEPRWVALEGRTPAGGKVTATARFPLRPVDFPLFDQHITVALPYREADADGLPTGASAEALDVFELELAAALPDDQALPAVQINADRVREIHIYADPDAGVADRIRELVKGWRQGRAKVEVESDPGWLSISHFLN</sequence>
<organism evidence="2 3">
    <name type="scientific">Thermopolyspora flexuosa</name>
    <dbReference type="NCBI Taxonomy" id="103836"/>
    <lineage>
        <taxon>Bacteria</taxon>
        <taxon>Bacillati</taxon>
        <taxon>Actinomycetota</taxon>
        <taxon>Actinomycetes</taxon>
        <taxon>Streptosporangiales</taxon>
        <taxon>Streptosporangiaceae</taxon>
        <taxon>Thermopolyspora</taxon>
    </lineage>
</organism>
<evidence type="ECO:0000259" key="1">
    <source>
        <dbReference type="Pfam" id="PF05117"/>
    </source>
</evidence>
<evidence type="ECO:0000313" key="2">
    <source>
        <dbReference type="EMBL" id="TQM73974.1"/>
    </source>
</evidence>
<name>A0A543ITR8_9ACTN</name>
<dbReference type="AlphaFoldDB" id="A0A543ITR8"/>
<dbReference type="InterPro" id="IPR016097">
    <property type="entry name" value="DUF695"/>
</dbReference>
<accession>A0A543ITR8</accession>
<protein>
    <submittedName>
        <fullName evidence="2">Uncharacterized protein DUF695</fullName>
    </submittedName>
</protein>
<comment type="caution">
    <text evidence="2">The sequence shown here is derived from an EMBL/GenBank/DDBJ whole genome shotgun (WGS) entry which is preliminary data.</text>
</comment>
<keyword evidence="3" id="KW-1185">Reference proteome</keyword>
<gene>
    <name evidence="2" type="ORF">FHX40_0633</name>
</gene>
<dbReference type="Pfam" id="PF05117">
    <property type="entry name" value="DUF695"/>
    <property type="match status" value="1"/>
</dbReference>
<dbReference type="Proteomes" id="UP000319213">
    <property type="component" value="Unassembled WGS sequence"/>
</dbReference>
<proteinExistence type="predicted"/>
<evidence type="ECO:0000313" key="3">
    <source>
        <dbReference type="Proteomes" id="UP000319213"/>
    </source>
</evidence>
<reference evidence="2 3" key="1">
    <citation type="submission" date="2019-06" db="EMBL/GenBank/DDBJ databases">
        <title>Sequencing the genomes of 1000 actinobacteria strains.</title>
        <authorList>
            <person name="Klenk H.-P."/>
        </authorList>
    </citation>
    <scope>NUCLEOTIDE SEQUENCE [LARGE SCALE GENOMIC DNA]</scope>
    <source>
        <strain evidence="2 3">DSM 43186</strain>
    </source>
</reference>
<feature type="domain" description="DUF695" evidence="1">
    <location>
        <begin position="234"/>
        <end position="334"/>
    </location>
</feature>
<dbReference type="EMBL" id="VFPQ01000001">
    <property type="protein sequence ID" value="TQM73974.1"/>
    <property type="molecule type" value="Genomic_DNA"/>
</dbReference>